<evidence type="ECO:0000256" key="4">
    <source>
        <dbReference type="ARBA" id="ARBA00022475"/>
    </source>
</evidence>
<dbReference type="PROSITE" id="PS00221">
    <property type="entry name" value="MIP"/>
    <property type="match status" value="1"/>
</dbReference>
<dbReference type="InterPro" id="IPR034294">
    <property type="entry name" value="Aquaporin_transptr"/>
</dbReference>
<feature type="transmembrane region" description="Helical" evidence="9">
    <location>
        <begin position="63"/>
        <end position="81"/>
    </location>
</feature>
<dbReference type="InterPro" id="IPR000425">
    <property type="entry name" value="MIP"/>
</dbReference>
<comment type="subcellular location">
    <subcellularLocation>
        <location evidence="1">Cell membrane</location>
        <topology evidence="1">Multi-pass membrane protein</topology>
    </subcellularLocation>
</comment>
<dbReference type="Proteomes" id="UP001141327">
    <property type="component" value="Unassembled WGS sequence"/>
</dbReference>
<evidence type="ECO:0000256" key="9">
    <source>
        <dbReference type="SAM" id="Phobius"/>
    </source>
</evidence>
<organism evidence="10 11">
    <name type="scientific">Paratrimastix pyriformis</name>
    <dbReference type="NCBI Taxonomy" id="342808"/>
    <lineage>
        <taxon>Eukaryota</taxon>
        <taxon>Metamonada</taxon>
        <taxon>Preaxostyla</taxon>
        <taxon>Paratrimastigidae</taxon>
        <taxon>Paratrimastix</taxon>
    </lineage>
</organism>
<dbReference type="Gene3D" id="1.20.1080.10">
    <property type="entry name" value="Glycerol uptake facilitator protein"/>
    <property type="match status" value="1"/>
</dbReference>
<gene>
    <name evidence="10" type="ORF">PAPYR_2906</name>
</gene>
<dbReference type="EMBL" id="JAPMOS010000011">
    <property type="protein sequence ID" value="KAJ4460684.1"/>
    <property type="molecule type" value="Genomic_DNA"/>
</dbReference>
<dbReference type="PANTHER" id="PTHR19139">
    <property type="entry name" value="AQUAPORIN TRANSPORTER"/>
    <property type="match status" value="1"/>
</dbReference>
<evidence type="ECO:0000256" key="3">
    <source>
        <dbReference type="ARBA" id="ARBA00022448"/>
    </source>
</evidence>
<reference evidence="10" key="1">
    <citation type="journal article" date="2022" name="bioRxiv">
        <title>Genomics of Preaxostyla Flagellates Illuminates Evolutionary Transitions and the Path Towards Mitochondrial Loss.</title>
        <authorList>
            <person name="Novak L.V.F."/>
            <person name="Treitli S.C."/>
            <person name="Pyrih J."/>
            <person name="Halakuc P."/>
            <person name="Pipaliya S.V."/>
            <person name="Vacek V."/>
            <person name="Brzon O."/>
            <person name="Soukal P."/>
            <person name="Eme L."/>
            <person name="Dacks J.B."/>
            <person name="Karnkowska A."/>
            <person name="Elias M."/>
            <person name="Hampl V."/>
        </authorList>
    </citation>
    <scope>NUCLEOTIDE SEQUENCE</scope>
    <source>
        <strain evidence="10">RCP-MX</strain>
    </source>
</reference>
<dbReference type="InterPro" id="IPR022357">
    <property type="entry name" value="MIP_CS"/>
</dbReference>
<comment type="similarity">
    <text evidence="2 8">Belongs to the MIP/aquaporin (TC 1.A.8) family.</text>
</comment>
<keyword evidence="11" id="KW-1185">Reference proteome</keyword>
<evidence type="ECO:0000256" key="7">
    <source>
        <dbReference type="ARBA" id="ARBA00023136"/>
    </source>
</evidence>
<proteinExistence type="inferred from homology"/>
<evidence type="ECO:0000313" key="11">
    <source>
        <dbReference type="Proteomes" id="UP001141327"/>
    </source>
</evidence>
<protein>
    <submittedName>
        <fullName evidence="10">Aquaporin 2</fullName>
    </submittedName>
</protein>
<feature type="transmembrane region" description="Helical" evidence="9">
    <location>
        <begin position="185"/>
        <end position="207"/>
    </location>
</feature>
<keyword evidence="7 9" id="KW-0472">Membrane</keyword>
<feature type="transmembrane region" description="Helical" evidence="9">
    <location>
        <begin position="93"/>
        <end position="126"/>
    </location>
</feature>
<feature type="transmembrane region" description="Helical" evidence="9">
    <location>
        <begin position="227"/>
        <end position="247"/>
    </location>
</feature>
<evidence type="ECO:0000256" key="6">
    <source>
        <dbReference type="ARBA" id="ARBA00022989"/>
    </source>
</evidence>
<evidence type="ECO:0000313" key="10">
    <source>
        <dbReference type="EMBL" id="KAJ4460684.1"/>
    </source>
</evidence>
<sequence>MQDEESLLPITPVKNPIFFKNPASYEQHNLVVRALLETFGTCILTFAACSAPVPDMYLSSKDFLPSAIVVFVAICGLIFTIGDFTGCHINPAVTLAMFLVGATSWVTSLVYVVAQLVGGIAGAALARFLFSNHSSGETHLASDATIIGGLSFEALGTFILVMVVLRCCVQLDVRMPLTPATQTCAPFIIGLTVTMVSLLGADVTGASLNPARSLGPAVIWNDWTDQWIYWVAPPVGASVASLVFYLMRIALRFKKQK</sequence>
<evidence type="ECO:0000256" key="8">
    <source>
        <dbReference type="RuleBase" id="RU000477"/>
    </source>
</evidence>
<dbReference type="Pfam" id="PF00230">
    <property type="entry name" value="MIP"/>
    <property type="match status" value="1"/>
</dbReference>
<evidence type="ECO:0000256" key="2">
    <source>
        <dbReference type="ARBA" id="ARBA00006175"/>
    </source>
</evidence>
<accession>A0ABQ8UTJ5</accession>
<dbReference type="PRINTS" id="PR00783">
    <property type="entry name" value="MINTRINSICP"/>
</dbReference>
<keyword evidence="3 8" id="KW-0813">Transport</keyword>
<dbReference type="SUPFAM" id="SSF81338">
    <property type="entry name" value="Aquaporin-like"/>
    <property type="match status" value="1"/>
</dbReference>
<keyword evidence="4" id="KW-1003">Cell membrane</keyword>
<dbReference type="PANTHER" id="PTHR19139:SF199">
    <property type="entry name" value="MIP17260P"/>
    <property type="match status" value="1"/>
</dbReference>
<evidence type="ECO:0000256" key="5">
    <source>
        <dbReference type="ARBA" id="ARBA00022692"/>
    </source>
</evidence>
<comment type="caution">
    <text evidence="10">The sequence shown here is derived from an EMBL/GenBank/DDBJ whole genome shotgun (WGS) entry which is preliminary data.</text>
</comment>
<evidence type="ECO:0000256" key="1">
    <source>
        <dbReference type="ARBA" id="ARBA00004651"/>
    </source>
</evidence>
<keyword evidence="5 8" id="KW-0812">Transmembrane</keyword>
<name>A0ABQ8UTJ5_9EUKA</name>
<feature type="transmembrane region" description="Helical" evidence="9">
    <location>
        <begin position="146"/>
        <end position="165"/>
    </location>
</feature>
<keyword evidence="6 9" id="KW-1133">Transmembrane helix</keyword>
<dbReference type="InterPro" id="IPR023271">
    <property type="entry name" value="Aquaporin-like"/>
</dbReference>